<protein>
    <submittedName>
        <fullName evidence="3">BolA protein</fullName>
    </submittedName>
</protein>
<gene>
    <name evidence="3" type="ORF">DFP89_10870</name>
</gene>
<dbReference type="Pfam" id="PF01722">
    <property type="entry name" value="BolA"/>
    <property type="match status" value="1"/>
</dbReference>
<dbReference type="PIRSF" id="PIRSF003113">
    <property type="entry name" value="BolA"/>
    <property type="match status" value="1"/>
</dbReference>
<dbReference type="PANTHER" id="PTHR46230">
    <property type="match status" value="1"/>
</dbReference>
<comment type="similarity">
    <text evidence="1">Belongs to the BolA/IbaG family.</text>
</comment>
<organism evidence="3 4">
    <name type="scientific">Paracoccus lutimaris</name>
    <dbReference type="NCBI Taxonomy" id="1490030"/>
    <lineage>
        <taxon>Bacteria</taxon>
        <taxon>Pseudomonadati</taxon>
        <taxon>Pseudomonadota</taxon>
        <taxon>Alphaproteobacteria</taxon>
        <taxon>Rhodobacterales</taxon>
        <taxon>Paracoccaceae</taxon>
        <taxon>Paracoccus</taxon>
    </lineage>
</organism>
<comment type="caution">
    <text evidence="3">The sequence shown here is derived from an EMBL/GenBank/DDBJ whole genome shotgun (WGS) entry which is preliminary data.</text>
</comment>
<evidence type="ECO:0000313" key="3">
    <source>
        <dbReference type="EMBL" id="RCW84125.1"/>
    </source>
</evidence>
<accession>A0A368YV96</accession>
<name>A0A368YV96_9RHOB</name>
<dbReference type="SUPFAM" id="SSF82657">
    <property type="entry name" value="BolA-like"/>
    <property type="match status" value="1"/>
</dbReference>
<sequence length="84" mass="9579">MIADEMREKLTGLAPSQLEIIDESESHRGHGGWREGGETHFRIRMSSPRFEGLNRVARHRLVHQTLGDIVPRIHALALELSESR</sequence>
<proteinExistence type="inferred from homology"/>
<dbReference type="InterPro" id="IPR002634">
    <property type="entry name" value="BolA"/>
</dbReference>
<feature type="compositionally biased region" description="Basic and acidic residues" evidence="2">
    <location>
        <begin position="24"/>
        <end position="37"/>
    </location>
</feature>
<dbReference type="OrthoDB" id="9811118at2"/>
<feature type="region of interest" description="Disordered" evidence="2">
    <location>
        <begin position="14"/>
        <end position="37"/>
    </location>
</feature>
<dbReference type="PANTHER" id="PTHR46230:SF7">
    <property type="entry name" value="BOLA-LIKE PROTEIN 1"/>
    <property type="match status" value="1"/>
</dbReference>
<dbReference type="AlphaFoldDB" id="A0A368YV96"/>
<reference evidence="3 4" key="1">
    <citation type="submission" date="2018-07" db="EMBL/GenBank/DDBJ databases">
        <title>Genomic Encyclopedia of Type Strains, Phase III (KMG-III): the genomes of soil and plant-associated and newly described type strains.</title>
        <authorList>
            <person name="Whitman W."/>
        </authorList>
    </citation>
    <scope>NUCLEOTIDE SEQUENCE [LARGE SCALE GENOMIC DNA]</scope>
    <source>
        <strain evidence="3 4">CECT 8525</strain>
    </source>
</reference>
<dbReference type="GO" id="GO:0016226">
    <property type="term" value="P:iron-sulfur cluster assembly"/>
    <property type="evidence" value="ECO:0007669"/>
    <property type="project" value="TreeGrafter"/>
</dbReference>
<dbReference type="RefSeq" id="WP_114349110.1">
    <property type="nucleotide sequence ID" value="NZ_QPJL01000008.1"/>
</dbReference>
<dbReference type="InterPro" id="IPR036065">
    <property type="entry name" value="BolA-like_sf"/>
</dbReference>
<evidence type="ECO:0000256" key="2">
    <source>
        <dbReference type="SAM" id="MobiDB-lite"/>
    </source>
</evidence>
<dbReference type="EMBL" id="QPJL01000008">
    <property type="protein sequence ID" value="RCW84125.1"/>
    <property type="molecule type" value="Genomic_DNA"/>
</dbReference>
<dbReference type="Proteomes" id="UP000253345">
    <property type="component" value="Unassembled WGS sequence"/>
</dbReference>
<dbReference type="Gene3D" id="3.30.300.90">
    <property type="entry name" value="BolA-like"/>
    <property type="match status" value="1"/>
</dbReference>
<evidence type="ECO:0000313" key="4">
    <source>
        <dbReference type="Proteomes" id="UP000253345"/>
    </source>
</evidence>
<keyword evidence="4" id="KW-1185">Reference proteome</keyword>
<evidence type="ECO:0000256" key="1">
    <source>
        <dbReference type="RuleBase" id="RU003860"/>
    </source>
</evidence>